<accession>A0A6M8SSD2</accession>
<keyword evidence="4 5" id="KW-0472">Membrane</keyword>
<reference evidence="7 8" key="1">
    <citation type="submission" date="2020-05" db="EMBL/GenBank/DDBJ databases">
        <title>Complete genome sequence of Deefgea sp. D17.</title>
        <authorList>
            <person name="Bae J.-W."/>
            <person name="Han J.E."/>
        </authorList>
    </citation>
    <scope>NUCLEOTIDE SEQUENCE [LARGE SCALE GENOMIC DNA]</scope>
    <source>
        <strain evidence="7 8">D17</strain>
    </source>
</reference>
<evidence type="ECO:0000313" key="7">
    <source>
        <dbReference type="EMBL" id="QKJ67054.1"/>
    </source>
</evidence>
<dbReference type="RefSeq" id="WP_173533557.1">
    <property type="nucleotide sequence ID" value="NZ_CP054143.1"/>
</dbReference>
<feature type="transmembrane region" description="Helical" evidence="5">
    <location>
        <begin position="112"/>
        <end position="130"/>
    </location>
</feature>
<dbReference type="EMBL" id="CP054143">
    <property type="protein sequence ID" value="QKJ67054.1"/>
    <property type="molecule type" value="Genomic_DNA"/>
</dbReference>
<dbReference type="AlphaFoldDB" id="A0A6M8SSD2"/>
<organism evidence="7 8">
    <name type="scientific">Deefgea piscis</name>
    <dbReference type="NCBI Taxonomy" id="2739061"/>
    <lineage>
        <taxon>Bacteria</taxon>
        <taxon>Pseudomonadati</taxon>
        <taxon>Pseudomonadota</taxon>
        <taxon>Betaproteobacteria</taxon>
        <taxon>Neisseriales</taxon>
        <taxon>Chitinibacteraceae</taxon>
        <taxon>Deefgea</taxon>
    </lineage>
</organism>
<comment type="subcellular location">
    <subcellularLocation>
        <location evidence="1">Membrane</location>
        <topology evidence="1">Multi-pass membrane protein</topology>
    </subcellularLocation>
</comment>
<evidence type="ECO:0000256" key="4">
    <source>
        <dbReference type="ARBA" id="ARBA00023136"/>
    </source>
</evidence>
<name>A0A6M8SSD2_9NEIS</name>
<keyword evidence="2 5" id="KW-0812">Transmembrane</keyword>
<dbReference type="Pfam" id="PF13515">
    <property type="entry name" value="FUSC_2"/>
    <property type="match status" value="1"/>
</dbReference>
<feature type="domain" description="Integral membrane bound transporter" evidence="6">
    <location>
        <begin position="39"/>
        <end position="152"/>
    </location>
</feature>
<protein>
    <submittedName>
        <fullName evidence="7">FUSC family protein</fullName>
    </submittedName>
</protein>
<dbReference type="Proteomes" id="UP000504844">
    <property type="component" value="Chromosome"/>
</dbReference>
<feature type="transmembrane region" description="Helical" evidence="5">
    <location>
        <begin position="86"/>
        <end position="105"/>
    </location>
</feature>
<sequence>MIRRRSLHVSLQVAIVSVLSFYFGVHFTQFFQGESAGIGGLWAAISSIVVLQATQKATIESAWMRTLGTLIGASMSALYFQFFPFSWLGMGATIFATVLLCEMLNIPDNARLASITVCITMVMASLHPSINPYLNSILRFSESMIGIALSMAAISLWPTDADAKGEK</sequence>
<dbReference type="InterPro" id="IPR049453">
    <property type="entry name" value="Memb_transporter_dom"/>
</dbReference>
<evidence type="ECO:0000259" key="6">
    <source>
        <dbReference type="Pfam" id="PF13515"/>
    </source>
</evidence>
<dbReference type="GO" id="GO:0016020">
    <property type="term" value="C:membrane"/>
    <property type="evidence" value="ECO:0007669"/>
    <property type="project" value="UniProtKB-SubCell"/>
</dbReference>
<evidence type="ECO:0000256" key="3">
    <source>
        <dbReference type="ARBA" id="ARBA00022989"/>
    </source>
</evidence>
<proteinExistence type="predicted"/>
<evidence type="ECO:0000256" key="1">
    <source>
        <dbReference type="ARBA" id="ARBA00004141"/>
    </source>
</evidence>
<evidence type="ECO:0000313" key="8">
    <source>
        <dbReference type="Proteomes" id="UP000504844"/>
    </source>
</evidence>
<evidence type="ECO:0000256" key="5">
    <source>
        <dbReference type="SAM" id="Phobius"/>
    </source>
</evidence>
<keyword evidence="8" id="KW-1185">Reference proteome</keyword>
<keyword evidence="3 5" id="KW-1133">Transmembrane helix</keyword>
<gene>
    <name evidence="7" type="ORF">HQN60_10295</name>
</gene>
<dbReference type="KEGG" id="dee:HQN60_10295"/>
<evidence type="ECO:0000256" key="2">
    <source>
        <dbReference type="ARBA" id="ARBA00022692"/>
    </source>
</evidence>
<feature type="transmembrane region" description="Helical" evidence="5">
    <location>
        <begin position="7"/>
        <end position="25"/>
    </location>
</feature>